<organism evidence="1">
    <name type="scientific">marine sediment metagenome</name>
    <dbReference type="NCBI Taxonomy" id="412755"/>
    <lineage>
        <taxon>unclassified sequences</taxon>
        <taxon>metagenomes</taxon>
        <taxon>ecological metagenomes</taxon>
    </lineage>
</organism>
<dbReference type="EMBL" id="BARV01010702">
    <property type="protein sequence ID" value="GAI15361.1"/>
    <property type="molecule type" value="Genomic_DNA"/>
</dbReference>
<name>X1MB80_9ZZZZ</name>
<proteinExistence type="predicted"/>
<sequence length="165" mass="19733">LFKILKEVKDLRNRKAHGGVETHEFDLQNLKRLEIKLSKIRNIIHNYEGIILVKPGSCEISDGIYKYKITNLMGSRNIFKEQEYDLIVPMDRKFLYLFDVNYKIPLQLLPFIKFSESPSHEKSACYFYNHINKEGVHWVSYHFTKENEIKEKDQSFENYLKILSR</sequence>
<evidence type="ECO:0000313" key="1">
    <source>
        <dbReference type="EMBL" id="GAI15361.1"/>
    </source>
</evidence>
<accession>X1MB80</accession>
<feature type="non-terminal residue" evidence="1">
    <location>
        <position position="1"/>
    </location>
</feature>
<comment type="caution">
    <text evidence="1">The sequence shown here is derived from an EMBL/GenBank/DDBJ whole genome shotgun (WGS) entry which is preliminary data.</text>
</comment>
<reference evidence="1" key="1">
    <citation type="journal article" date="2014" name="Front. Microbiol.">
        <title>High frequency of phylogenetically diverse reductive dehalogenase-homologous genes in deep subseafloor sedimentary metagenomes.</title>
        <authorList>
            <person name="Kawai M."/>
            <person name="Futagami T."/>
            <person name="Toyoda A."/>
            <person name="Takaki Y."/>
            <person name="Nishi S."/>
            <person name="Hori S."/>
            <person name="Arai W."/>
            <person name="Tsubouchi T."/>
            <person name="Morono Y."/>
            <person name="Uchiyama I."/>
            <person name="Ito T."/>
            <person name="Fujiyama A."/>
            <person name="Inagaki F."/>
            <person name="Takami H."/>
        </authorList>
    </citation>
    <scope>NUCLEOTIDE SEQUENCE</scope>
    <source>
        <strain evidence="1">Expedition CK06-06</strain>
    </source>
</reference>
<dbReference type="AlphaFoldDB" id="X1MB80"/>
<gene>
    <name evidence="1" type="ORF">S06H3_20619</name>
</gene>
<protein>
    <submittedName>
        <fullName evidence="1">Uncharacterized protein</fullName>
    </submittedName>
</protein>